<gene>
    <name evidence="2" type="ORF">DSTB1V02_LOCUS3699</name>
</gene>
<dbReference type="Proteomes" id="UP000677054">
    <property type="component" value="Unassembled WGS sequence"/>
</dbReference>
<organism evidence="2">
    <name type="scientific">Darwinula stevensoni</name>
    <dbReference type="NCBI Taxonomy" id="69355"/>
    <lineage>
        <taxon>Eukaryota</taxon>
        <taxon>Metazoa</taxon>
        <taxon>Ecdysozoa</taxon>
        <taxon>Arthropoda</taxon>
        <taxon>Crustacea</taxon>
        <taxon>Oligostraca</taxon>
        <taxon>Ostracoda</taxon>
        <taxon>Podocopa</taxon>
        <taxon>Podocopida</taxon>
        <taxon>Darwinulocopina</taxon>
        <taxon>Darwinuloidea</taxon>
        <taxon>Darwinulidae</taxon>
        <taxon>Darwinula</taxon>
    </lineage>
</organism>
<dbReference type="EMBL" id="CAJPEV010000498">
    <property type="protein sequence ID" value="CAG0885875.1"/>
    <property type="molecule type" value="Genomic_DNA"/>
</dbReference>
<evidence type="ECO:0000313" key="3">
    <source>
        <dbReference type="Proteomes" id="UP000677054"/>
    </source>
</evidence>
<dbReference type="AlphaFoldDB" id="A0A7R8XCK3"/>
<accession>A0A7R8XCK3</accession>
<keyword evidence="3" id="KW-1185">Reference proteome</keyword>
<feature type="compositionally biased region" description="Pro residues" evidence="1">
    <location>
        <begin position="25"/>
        <end position="35"/>
    </location>
</feature>
<protein>
    <submittedName>
        <fullName evidence="2">Uncharacterized protein</fullName>
    </submittedName>
</protein>
<feature type="region of interest" description="Disordered" evidence="1">
    <location>
        <begin position="21"/>
        <end position="57"/>
    </location>
</feature>
<evidence type="ECO:0000256" key="1">
    <source>
        <dbReference type="SAM" id="MobiDB-lite"/>
    </source>
</evidence>
<name>A0A7R8XCK3_9CRUS</name>
<reference evidence="2" key="1">
    <citation type="submission" date="2020-11" db="EMBL/GenBank/DDBJ databases">
        <authorList>
            <person name="Tran Van P."/>
        </authorList>
    </citation>
    <scope>NUCLEOTIDE SEQUENCE</scope>
</reference>
<evidence type="ECO:0000313" key="2">
    <source>
        <dbReference type="EMBL" id="CAD7243787.1"/>
    </source>
</evidence>
<sequence>MPEVRMEAAVGRQNAAAVGCAAKPAPDPQEFPPLFEPKATGCKPKKRQKQKPLTKKEQELQQIKKMLKQDKDHVYRWNGKALVREKKKFTFPPWDHTNIIEQRSLPTDVKNIYLAMAKVPAEDWPKYQRLTDDMLKIKFSSSPGMHVPALNPCVLVIYLTPKWKAEKLKRRAMAKGAESSCRIYSSRKELLDLKLETKSTKYREASRPVSPETQLQQHRQRWTARLELGSLTAEEEERYQYYMENMVDDDLVSMEPAYKIIKAARRRISERLLQGPRRQFSLQNMISELEVMYKLSMRRAILEHVLRHPSQRRRLRLRRLPPTYRPCTLKAPVPWHTTFTIAKDFARHHSFVTNPILSRLRNLFLDEFSHVRMFSRSKLTERKDSIPMSPDAFEAQVKQQCEEARTVLVQQ</sequence>
<dbReference type="OrthoDB" id="447173at2759"/>
<dbReference type="EMBL" id="LR900015">
    <property type="protein sequence ID" value="CAD7243787.1"/>
    <property type="molecule type" value="Genomic_DNA"/>
</dbReference>
<feature type="compositionally biased region" description="Basic residues" evidence="1">
    <location>
        <begin position="43"/>
        <end position="53"/>
    </location>
</feature>
<proteinExistence type="predicted"/>